<gene>
    <name evidence="1" type="ORF">K432DRAFT_314373</name>
</gene>
<protein>
    <submittedName>
        <fullName evidence="1">Uncharacterized protein</fullName>
    </submittedName>
</protein>
<proteinExistence type="predicted"/>
<dbReference type="AlphaFoldDB" id="A0A8E2DWH2"/>
<dbReference type="Proteomes" id="UP000250266">
    <property type="component" value="Unassembled WGS sequence"/>
</dbReference>
<evidence type="ECO:0000313" key="2">
    <source>
        <dbReference type="Proteomes" id="UP000250266"/>
    </source>
</evidence>
<evidence type="ECO:0000313" key="1">
    <source>
        <dbReference type="EMBL" id="OCK72908.1"/>
    </source>
</evidence>
<keyword evidence="2" id="KW-1185">Reference proteome</keyword>
<sequence length="153" mass="17664">NLELWQSLLAEKRHELEQSAEFKDVEAKLKQLLDNALSKNERKELQAWKQKLISEALCNKVNANTKECTGRHRTIFQRARKLMPVRDRLASSMFIEATIRSDVGKAVLQDLIELYSQEREVASRPGLELDKCHCPRKTDWYATSPVIQEVASN</sequence>
<dbReference type="EMBL" id="KV746204">
    <property type="protein sequence ID" value="OCK72908.1"/>
    <property type="molecule type" value="Genomic_DNA"/>
</dbReference>
<dbReference type="OrthoDB" id="3745702at2759"/>
<feature type="non-terminal residue" evidence="1">
    <location>
        <position position="153"/>
    </location>
</feature>
<organism evidence="1 2">
    <name type="scientific">Lepidopterella palustris CBS 459.81</name>
    <dbReference type="NCBI Taxonomy" id="1314670"/>
    <lineage>
        <taxon>Eukaryota</taxon>
        <taxon>Fungi</taxon>
        <taxon>Dikarya</taxon>
        <taxon>Ascomycota</taxon>
        <taxon>Pezizomycotina</taxon>
        <taxon>Dothideomycetes</taxon>
        <taxon>Pleosporomycetidae</taxon>
        <taxon>Mytilinidiales</taxon>
        <taxon>Argynnaceae</taxon>
        <taxon>Lepidopterella</taxon>
    </lineage>
</organism>
<reference evidence="1 2" key="1">
    <citation type="journal article" date="2016" name="Nat. Commun.">
        <title>Ectomycorrhizal ecology is imprinted in the genome of the dominant symbiotic fungus Cenococcum geophilum.</title>
        <authorList>
            <consortium name="DOE Joint Genome Institute"/>
            <person name="Peter M."/>
            <person name="Kohler A."/>
            <person name="Ohm R.A."/>
            <person name="Kuo A."/>
            <person name="Krutzmann J."/>
            <person name="Morin E."/>
            <person name="Arend M."/>
            <person name="Barry K.W."/>
            <person name="Binder M."/>
            <person name="Choi C."/>
            <person name="Clum A."/>
            <person name="Copeland A."/>
            <person name="Grisel N."/>
            <person name="Haridas S."/>
            <person name="Kipfer T."/>
            <person name="LaButti K."/>
            <person name="Lindquist E."/>
            <person name="Lipzen A."/>
            <person name="Maire R."/>
            <person name="Meier B."/>
            <person name="Mihaltcheva S."/>
            <person name="Molinier V."/>
            <person name="Murat C."/>
            <person name="Poggeler S."/>
            <person name="Quandt C.A."/>
            <person name="Sperisen C."/>
            <person name="Tritt A."/>
            <person name="Tisserant E."/>
            <person name="Crous P.W."/>
            <person name="Henrissat B."/>
            <person name="Nehls U."/>
            <person name="Egli S."/>
            <person name="Spatafora J.W."/>
            <person name="Grigoriev I.V."/>
            <person name="Martin F.M."/>
        </authorList>
    </citation>
    <scope>NUCLEOTIDE SEQUENCE [LARGE SCALE GENOMIC DNA]</scope>
    <source>
        <strain evidence="1 2">CBS 459.81</strain>
    </source>
</reference>
<accession>A0A8E2DWH2</accession>
<name>A0A8E2DWH2_9PEZI</name>